<evidence type="ECO:0000256" key="1">
    <source>
        <dbReference type="SAM" id="MobiDB-lite"/>
    </source>
</evidence>
<dbReference type="Proteomes" id="UP001610563">
    <property type="component" value="Unassembled WGS sequence"/>
</dbReference>
<dbReference type="EMBL" id="JBFTWV010000035">
    <property type="protein sequence ID" value="KAL2795352.1"/>
    <property type="molecule type" value="Genomic_DNA"/>
</dbReference>
<feature type="domain" description="Myb-like DNA-binding" evidence="2">
    <location>
        <begin position="26"/>
        <end position="71"/>
    </location>
</feature>
<sequence length="252" mass="28142">MSTEKGPTPTPTVVRRSKRMPIDSPTAKFLYTILKQLDLKGIDWSLVASQLEISNGHAARMRYHRFKIQMEGTTPTPRKRAANKTSKTTTGSSKGFYQKEISPSPMQMIKTERPTSPCEMKPYMKTETDQYPQHVPNLANIPQHVSSPRIMPMSMPMSMSMQAASHACGSPLPAPMPYRRMDLVPELAMYGPSSMPMTMHAPLAMGYAQGRCSPVAWTPVKIEEEDNIFGKQGMDVDAEKEESVHEAIKPVE</sequence>
<name>A0ABR4G8K5_9EURO</name>
<keyword evidence="4" id="KW-1185">Reference proteome</keyword>
<evidence type="ECO:0000313" key="3">
    <source>
        <dbReference type="EMBL" id="KAL2795352.1"/>
    </source>
</evidence>
<gene>
    <name evidence="3" type="ORF">BJX66DRAFT_336919</name>
</gene>
<protein>
    <recommendedName>
        <fullName evidence="2">Myb-like DNA-binding domain-containing protein</fullName>
    </recommendedName>
</protein>
<dbReference type="Pfam" id="PF22980">
    <property type="entry name" value="Myb_DNA-bind_8"/>
    <property type="match status" value="1"/>
</dbReference>
<feature type="region of interest" description="Disordered" evidence="1">
    <location>
        <begin position="70"/>
        <end position="99"/>
    </location>
</feature>
<accession>A0ABR4G8K5</accession>
<reference evidence="3 4" key="1">
    <citation type="submission" date="2024-07" db="EMBL/GenBank/DDBJ databases">
        <title>Section-level genome sequencing and comparative genomics of Aspergillus sections Usti and Cavernicolus.</title>
        <authorList>
            <consortium name="Lawrence Berkeley National Laboratory"/>
            <person name="Nybo J.L."/>
            <person name="Vesth T.C."/>
            <person name="Theobald S."/>
            <person name="Frisvad J.C."/>
            <person name="Larsen T.O."/>
            <person name="Kjaerboelling I."/>
            <person name="Rothschild-Mancinelli K."/>
            <person name="Lyhne E.K."/>
            <person name="Kogle M.E."/>
            <person name="Barry K."/>
            <person name="Clum A."/>
            <person name="Na H."/>
            <person name="Ledsgaard L."/>
            <person name="Lin J."/>
            <person name="Lipzen A."/>
            <person name="Kuo A."/>
            <person name="Riley R."/>
            <person name="Mondo S."/>
            <person name="Labutti K."/>
            <person name="Haridas S."/>
            <person name="Pangalinan J."/>
            <person name="Salamov A.A."/>
            <person name="Simmons B.A."/>
            <person name="Magnuson J.K."/>
            <person name="Chen J."/>
            <person name="Drula E."/>
            <person name="Henrissat B."/>
            <person name="Wiebenga A."/>
            <person name="Lubbers R.J."/>
            <person name="Gomes A.C."/>
            <person name="Makela M.R."/>
            <person name="Stajich J."/>
            <person name="Grigoriev I.V."/>
            <person name="Mortensen U.H."/>
            <person name="De Vries R.P."/>
            <person name="Baker S.E."/>
            <person name="Andersen M.R."/>
        </authorList>
    </citation>
    <scope>NUCLEOTIDE SEQUENCE [LARGE SCALE GENOMIC DNA]</scope>
    <source>
        <strain evidence="3 4">CBS 209.92</strain>
    </source>
</reference>
<comment type="caution">
    <text evidence="3">The sequence shown here is derived from an EMBL/GenBank/DDBJ whole genome shotgun (WGS) entry which is preliminary data.</text>
</comment>
<proteinExistence type="predicted"/>
<feature type="compositionally biased region" description="Low complexity" evidence="1">
    <location>
        <begin position="84"/>
        <end position="95"/>
    </location>
</feature>
<evidence type="ECO:0000313" key="4">
    <source>
        <dbReference type="Proteomes" id="UP001610563"/>
    </source>
</evidence>
<feature type="compositionally biased region" description="Basic and acidic residues" evidence="1">
    <location>
        <begin position="241"/>
        <end position="252"/>
    </location>
</feature>
<evidence type="ECO:0000259" key="2">
    <source>
        <dbReference type="Pfam" id="PF22980"/>
    </source>
</evidence>
<dbReference type="InterPro" id="IPR054505">
    <property type="entry name" value="Myb_DNA-bind_8"/>
</dbReference>
<feature type="region of interest" description="Disordered" evidence="1">
    <location>
        <begin position="232"/>
        <end position="252"/>
    </location>
</feature>
<organism evidence="3 4">
    <name type="scientific">Aspergillus keveii</name>
    <dbReference type="NCBI Taxonomy" id="714993"/>
    <lineage>
        <taxon>Eukaryota</taxon>
        <taxon>Fungi</taxon>
        <taxon>Dikarya</taxon>
        <taxon>Ascomycota</taxon>
        <taxon>Pezizomycotina</taxon>
        <taxon>Eurotiomycetes</taxon>
        <taxon>Eurotiomycetidae</taxon>
        <taxon>Eurotiales</taxon>
        <taxon>Aspergillaceae</taxon>
        <taxon>Aspergillus</taxon>
        <taxon>Aspergillus subgen. Nidulantes</taxon>
    </lineage>
</organism>